<evidence type="ECO:0000313" key="2">
    <source>
        <dbReference type="EMBL" id="CAD8110192.1"/>
    </source>
</evidence>
<comment type="caution">
    <text evidence="2">The sequence shown here is derived from an EMBL/GenBank/DDBJ whole genome shotgun (WGS) entry which is preliminary data.</text>
</comment>
<dbReference type="PANTHER" id="PTHR43215:SF14">
    <property type="entry name" value="RADIAL SPOKE HEAD 1 HOMOLOG"/>
    <property type="match status" value="1"/>
</dbReference>
<dbReference type="SMART" id="SM00698">
    <property type="entry name" value="MORN"/>
    <property type="match status" value="5"/>
</dbReference>
<dbReference type="InterPro" id="IPR003409">
    <property type="entry name" value="MORN"/>
</dbReference>
<protein>
    <recommendedName>
        <fullName evidence="4">MORN repeat protein</fullName>
    </recommendedName>
</protein>
<keyword evidence="3" id="KW-1185">Reference proteome</keyword>
<evidence type="ECO:0000313" key="3">
    <source>
        <dbReference type="Proteomes" id="UP000692954"/>
    </source>
</evidence>
<reference evidence="2" key="1">
    <citation type="submission" date="2021-01" db="EMBL/GenBank/DDBJ databases">
        <authorList>
            <consortium name="Genoscope - CEA"/>
            <person name="William W."/>
        </authorList>
    </citation>
    <scope>NUCLEOTIDE SEQUENCE</scope>
</reference>
<accession>A0A8S1Q3S8</accession>
<sequence>MMQSDYKPKKKISKLYCLNNHFNFYDSNYFTQKEIIGVCTKLECKEKLVCDECKDTNHQDHIELIKTYEQLQDYFKHSYSAISTVNIEALQEQFILLQQQVLDYINKLENQFNLNYNLYKQLQQIHDIITLIQEDRQLEITNEQFHFFFQFANYQSLNLCGFEYKYKSLQNYMETSIQCLEKLNKAFQTQSQDFNFQQIINQHVNLKKIKDFYLQNPLNYSQIPCELNFNNYVQIKEFQNQNEIYYGEVDEKSQKHGKGIQIQKKGDIIYEGIWYENQLKWGQKTQFNELQECVIFKGLMKEKKLNGQGTKITSFGEIYEGYFVDDKLNGEGYSKTNDGEIYKGNFKENKRHGKGELVINDEELYIGSFKNGKKNGDGFLTLKNGDIYSGGFQDDKFHGQGIYTVKKDNSNYKGNFQNNKKHGSFEIIYNDNSMEHGMFQNDIRHGQFRLYSPNEQTPLKVVQYNSGKIIK</sequence>
<dbReference type="PANTHER" id="PTHR43215">
    <property type="entry name" value="RADIAL SPOKE HEAD 1 HOMOLOG"/>
    <property type="match status" value="1"/>
</dbReference>
<dbReference type="AlphaFoldDB" id="A0A8S1Q3S8"/>
<dbReference type="EMBL" id="CAJJDN010000095">
    <property type="protein sequence ID" value="CAD8110192.1"/>
    <property type="molecule type" value="Genomic_DNA"/>
</dbReference>
<dbReference type="Proteomes" id="UP000692954">
    <property type="component" value="Unassembled WGS sequence"/>
</dbReference>
<dbReference type="OrthoDB" id="298023at2759"/>
<evidence type="ECO:0000256" key="1">
    <source>
        <dbReference type="ARBA" id="ARBA00022737"/>
    </source>
</evidence>
<dbReference type="Pfam" id="PF02493">
    <property type="entry name" value="MORN"/>
    <property type="match status" value="5"/>
</dbReference>
<name>A0A8S1Q3S8_9CILI</name>
<organism evidence="2 3">
    <name type="scientific">Paramecium sonneborni</name>
    <dbReference type="NCBI Taxonomy" id="65129"/>
    <lineage>
        <taxon>Eukaryota</taxon>
        <taxon>Sar</taxon>
        <taxon>Alveolata</taxon>
        <taxon>Ciliophora</taxon>
        <taxon>Intramacronucleata</taxon>
        <taxon>Oligohymenophorea</taxon>
        <taxon>Peniculida</taxon>
        <taxon>Parameciidae</taxon>
        <taxon>Paramecium</taxon>
    </lineage>
</organism>
<proteinExistence type="predicted"/>
<evidence type="ECO:0008006" key="4">
    <source>
        <dbReference type="Google" id="ProtNLM"/>
    </source>
</evidence>
<gene>
    <name evidence="2" type="ORF">PSON_ATCC_30995.1.T0950102</name>
</gene>
<keyword evidence="1" id="KW-0677">Repeat</keyword>